<feature type="transmembrane region" description="Helical" evidence="1">
    <location>
        <begin position="36"/>
        <end position="55"/>
    </location>
</feature>
<proteinExistence type="predicted"/>
<sequence>MKRFLYYLIWTLVIGFIVYMGTLIQADISETASQNFILLPPIVFLALFPVVIGVLMRLPKFLLERKERRAIGFDWFKFLAVGLPSLYVVLMTFLPFTSLRLRIPSYMLTSEYAMTTIAAIAGIVFGYILLDCFHKPEAASSKNVSQSRRK</sequence>
<feature type="transmembrane region" description="Helical" evidence="1">
    <location>
        <begin position="5"/>
        <end position="24"/>
    </location>
</feature>
<gene>
    <name evidence="2" type="ORF">DP120_08200</name>
</gene>
<dbReference type="RefSeq" id="WP_112223143.1">
    <property type="nucleotide sequence ID" value="NZ_CP196859.1"/>
</dbReference>
<keyword evidence="1" id="KW-1133">Transmembrane helix</keyword>
<feature type="transmembrane region" description="Helical" evidence="1">
    <location>
        <begin position="75"/>
        <end position="96"/>
    </location>
</feature>
<accession>A0A365L2B2</accession>
<dbReference type="AlphaFoldDB" id="A0A365L2B2"/>
<dbReference type="EMBL" id="QLZR01000002">
    <property type="protein sequence ID" value="RAZ79576.1"/>
    <property type="molecule type" value="Genomic_DNA"/>
</dbReference>
<comment type="caution">
    <text evidence="2">The sequence shown here is derived from an EMBL/GenBank/DDBJ whole genome shotgun (WGS) entry which is preliminary data.</text>
</comment>
<evidence type="ECO:0000313" key="2">
    <source>
        <dbReference type="EMBL" id="RAZ79576.1"/>
    </source>
</evidence>
<keyword evidence="1" id="KW-0472">Membrane</keyword>
<feature type="transmembrane region" description="Helical" evidence="1">
    <location>
        <begin position="112"/>
        <end position="130"/>
    </location>
</feature>
<evidence type="ECO:0000256" key="1">
    <source>
        <dbReference type="SAM" id="Phobius"/>
    </source>
</evidence>
<organism evidence="2 3">
    <name type="scientific">Planococcus halotolerans</name>
    <dbReference type="NCBI Taxonomy" id="2233542"/>
    <lineage>
        <taxon>Bacteria</taxon>
        <taxon>Bacillati</taxon>
        <taxon>Bacillota</taxon>
        <taxon>Bacilli</taxon>
        <taxon>Bacillales</taxon>
        <taxon>Caryophanaceae</taxon>
        <taxon>Planococcus</taxon>
    </lineage>
</organism>
<evidence type="ECO:0000313" key="3">
    <source>
        <dbReference type="Proteomes" id="UP000251002"/>
    </source>
</evidence>
<name>A0A365L2B2_9BACL</name>
<keyword evidence="3" id="KW-1185">Reference proteome</keyword>
<reference evidence="2 3" key="1">
    <citation type="submission" date="2018-06" db="EMBL/GenBank/DDBJ databases">
        <title>The draft genome sequences of strains SCU63 and S1.</title>
        <authorList>
            <person name="Gan L."/>
        </authorList>
    </citation>
    <scope>NUCLEOTIDE SEQUENCE [LARGE SCALE GENOMIC DNA]</scope>
    <source>
        <strain evidence="2 3">SCU63</strain>
    </source>
</reference>
<dbReference type="Proteomes" id="UP000251002">
    <property type="component" value="Unassembled WGS sequence"/>
</dbReference>
<keyword evidence="1" id="KW-0812">Transmembrane</keyword>
<protein>
    <submittedName>
        <fullName evidence="2">Uncharacterized protein</fullName>
    </submittedName>
</protein>